<evidence type="ECO:0000256" key="1">
    <source>
        <dbReference type="SAM" id="Phobius"/>
    </source>
</evidence>
<evidence type="ECO:0000313" key="2">
    <source>
        <dbReference type="EMBL" id="SUQ15401.1"/>
    </source>
</evidence>
<gene>
    <name evidence="2" type="ORF">SAMN05216529_11249</name>
</gene>
<dbReference type="Proteomes" id="UP000254051">
    <property type="component" value="Unassembled WGS sequence"/>
</dbReference>
<name>A0A315ZU08_9FIRM</name>
<sequence length="205" mass="23161">MKKIIRNSILIIIIIGIAAIYSFGTWGKNIYVQTASSGDNKLTNELIGNIEIAQTFLSPYNGLNGVKIKMLRVGAEAVEGYSWRVCNDEGEVLAEGEIGESELTDSTFMRKKFLTFKIPEQKDSKGKEYILYINGADVSKEGCLQAYVADGNHYAKQLTIDEKNIEGALVLKMDIMRFNLETFIVFLGLVAYVFVFFKFMYKLFR</sequence>
<dbReference type="EMBL" id="UHJJ01000012">
    <property type="protein sequence ID" value="SUQ15401.1"/>
    <property type="molecule type" value="Genomic_DNA"/>
</dbReference>
<feature type="transmembrane region" description="Helical" evidence="1">
    <location>
        <begin position="7"/>
        <end position="27"/>
    </location>
</feature>
<proteinExistence type="predicted"/>
<keyword evidence="1" id="KW-0812">Transmembrane</keyword>
<accession>A0A315ZU08</accession>
<evidence type="ECO:0000313" key="3">
    <source>
        <dbReference type="Proteomes" id="UP000254051"/>
    </source>
</evidence>
<feature type="transmembrane region" description="Helical" evidence="1">
    <location>
        <begin position="183"/>
        <end position="201"/>
    </location>
</feature>
<dbReference type="RefSeq" id="WP_109713198.1">
    <property type="nucleotide sequence ID" value="NZ_QGDS01000012.1"/>
</dbReference>
<keyword evidence="1" id="KW-0472">Membrane</keyword>
<reference evidence="3" key="1">
    <citation type="submission" date="2017-07" db="EMBL/GenBank/DDBJ databases">
        <authorList>
            <person name="Varghese N."/>
            <person name="Submissions S."/>
        </authorList>
    </citation>
    <scope>NUCLEOTIDE SEQUENCE [LARGE SCALE GENOMIC DNA]</scope>
    <source>
        <strain evidence="3">NLAE-zl-C134</strain>
    </source>
</reference>
<protein>
    <submittedName>
        <fullName evidence="2">Uncharacterized protein</fullName>
    </submittedName>
</protein>
<keyword evidence="3" id="KW-1185">Reference proteome</keyword>
<dbReference type="AlphaFoldDB" id="A0A315ZU08"/>
<keyword evidence="1" id="KW-1133">Transmembrane helix</keyword>
<organism evidence="2 3">
    <name type="scientific">Faecalicatena contorta</name>
    <dbReference type="NCBI Taxonomy" id="39482"/>
    <lineage>
        <taxon>Bacteria</taxon>
        <taxon>Bacillati</taxon>
        <taxon>Bacillota</taxon>
        <taxon>Clostridia</taxon>
        <taxon>Lachnospirales</taxon>
        <taxon>Lachnospiraceae</taxon>
        <taxon>Faecalicatena</taxon>
    </lineage>
</organism>